<dbReference type="Proteomes" id="UP000199343">
    <property type="component" value="Unassembled WGS sequence"/>
</dbReference>
<comment type="similarity">
    <text evidence="1 2">Belongs to the NDK family.</text>
</comment>
<organism evidence="4 5">
    <name type="scientific">Micromonospora peucetia</name>
    <dbReference type="NCBI Taxonomy" id="47871"/>
    <lineage>
        <taxon>Bacteria</taxon>
        <taxon>Bacillati</taxon>
        <taxon>Actinomycetota</taxon>
        <taxon>Actinomycetes</taxon>
        <taxon>Micromonosporales</taxon>
        <taxon>Micromonosporaceae</taxon>
        <taxon>Micromonospora</taxon>
    </lineage>
</organism>
<dbReference type="OrthoDB" id="7838374at2"/>
<dbReference type="Pfam" id="PF00334">
    <property type="entry name" value="NDK"/>
    <property type="match status" value="1"/>
</dbReference>
<dbReference type="SUPFAM" id="SSF54919">
    <property type="entry name" value="Nucleoside diphosphate kinase, NDK"/>
    <property type="match status" value="1"/>
</dbReference>
<evidence type="ECO:0000256" key="1">
    <source>
        <dbReference type="PROSITE-ProRule" id="PRU00706"/>
    </source>
</evidence>
<sequence length="329" mass="37092">MVDVIDALPLDDGAVTRLRARHGEHCTPLAFLLVRPDAVRQGLSWAILDELRREGLTPLEIGVVRPHPRQLEELYLSTQIRMAKAGQRPMWWYMPRYYELAPAVAVLLTGGPNETGAAERLTVLKGPANPAQTRPGQLRYRYRSQNMLMSIVHSSEDADSAIREACLFFGEQRVDEAISRRCPAVLDAAEIPAVPAMLPTFHQIVAATQIALLDRLQPRIECRREAVMVRTALQQAHGGDLTDPVYRRRTRALRAPWRYASPLREELSSRRDPEFVYLTWSMQMSQTAATFGDGVVGHLRNLRVDLDDWAETVLVSGWGFHSLIERTGP</sequence>
<dbReference type="InterPro" id="IPR001564">
    <property type="entry name" value="Nucleoside_diP_kinase"/>
</dbReference>
<accession>A0A1C6W4S3</accession>
<dbReference type="GO" id="GO:0004550">
    <property type="term" value="F:nucleoside diphosphate kinase activity"/>
    <property type="evidence" value="ECO:0007669"/>
    <property type="project" value="InterPro"/>
</dbReference>
<dbReference type="Gene3D" id="3.30.70.141">
    <property type="entry name" value="Nucleoside diphosphate kinase-like domain"/>
    <property type="match status" value="1"/>
</dbReference>
<comment type="caution">
    <text evidence="1">Lacks conserved residue(s) required for the propagation of feature annotation.</text>
</comment>
<dbReference type="InterPro" id="IPR034907">
    <property type="entry name" value="NDK-like_dom"/>
</dbReference>
<dbReference type="GO" id="GO:0006228">
    <property type="term" value="P:UTP biosynthetic process"/>
    <property type="evidence" value="ECO:0007669"/>
    <property type="project" value="InterPro"/>
</dbReference>
<dbReference type="GO" id="GO:0006183">
    <property type="term" value="P:GTP biosynthetic process"/>
    <property type="evidence" value="ECO:0007669"/>
    <property type="project" value="InterPro"/>
</dbReference>
<dbReference type="SMART" id="SM00562">
    <property type="entry name" value="NDK"/>
    <property type="match status" value="1"/>
</dbReference>
<evidence type="ECO:0000313" key="4">
    <source>
        <dbReference type="EMBL" id="SCL73527.1"/>
    </source>
</evidence>
<feature type="domain" description="Nucleoside diphosphate kinase-like" evidence="3">
    <location>
        <begin position="27"/>
        <end position="176"/>
    </location>
</feature>
<protein>
    <submittedName>
        <fullName evidence="4">Nucleoside diphosphate kinase</fullName>
    </submittedName>
</protein>
<keyword evidence="4" id="KW-0418">Kinase</keyword>
<evidence type="ECO:0000313" key="5">
    <source>
        <dbReference type="Proteomes" id="UP000199343"/>
    </source>
</evidence>
<dbReference type="InterPro" id="IPR036850">
    <property type="entry name" value="NDK-like_dom_sf"/>
</dbReference>
<evidence type="ECO:0000259" key="3">
    <source>
        <dbReference type="SMART" id="SM00562"/>
    </source>
</evidence>
<reference evidence="4 5" key="1">
    <citation type="submission" date="2016-06" db="EMBL/GenBank/DDBJ databases">
        <authorList>
            <person name="Kjaerup R.B."/>
            <person name="Dalgaard T.S."/>
            <person name="Juul-Madsen H.R."/>
        </authorList>
    </citation>
    <scope>NUCLEOTIDE SEQUENCE [LARGE SCALE GENOMIC DNA]</scope>
    <source>
        <strain evidence="4 5">DSM 43363</strain>
    </source>
</reference>
<dbReference type="AlphaFoldDB" id="A0A1C6W4S3"/>
<evidence type="ECO:0000256" key="2">
    <source>
        <dbReference type="RuleBase" id="RU004011"/>
    </source>
</evidence>
<gene>
    <name evidence="4" type="ORF">GA0070608_5821</name>
</gene>
<proteinExistence type="inferred from homology"/>
<dbReference type="PRINTS" id="PR01243">
    <property type="entry name" value="NUCDPKINASE"/>
</dbReference>
<dbReference type="EMBL" id="FMIC01000002">
    <property type="protein sequence ID" value="SCL73527.1"/>
    <property type="molecule type" value="Genomic_DNA"/>
</dbReference>
<dbReference type="PROSITE" id="PS51374">
    <property type="entry name" value="NDPK_LIKE"/>
    <property type="match status" value="1"/>
</dbReference>
<dbReference type="GO" id="GO:0006241">
    <property type="term" value="P:CTP biosynthetic process"/>
    <property type="evidence" value="ECO:0007669"/>
    <property type="project" value="InterPro"/>
</dbReference>
<name>A0A1C6W4S3_9ACTN</name>
<dbReference type="STRING" id="47871.GA0070608_5821"/>
<keyword evidence="4" id="KW-0808">Transferase</keyword>